<dbReference type="InterPro" id="IPR038251">
    <property type="entry name" value="PdxB_dimer_sf"/>
</dbReference>
<evidence type="ECO:0000256" key="3">
    <source>
        <dbReference type="ARBA" id="ARBA00023027"/>
    </source>
</evidence>
<feature type="domain" description="Erythronate-4-phosphate dehydrogenase dimerisation" evidence="8">
    <location>
        <begin position="294"/>
        <end position="373"/>
    </location>
</feature>
<feature type="binding site" evidence="5">
    <location>
        <position position="45"/>
    </location>
    <ligand>
        <name>substrate</name>
    </ligand>
</feature>
<evidence type="ECO:0000259" key="6">
    <source>
        <dbReference type="Pfam" id="PF00389"/>
    </source>
</evidence>
<dbReference type="Proteomes" id="UP000235005">
    <property type="component" value="Unassembled WGS sequence"/>
</dbReference>
<dbReference type="PANTHER" id="PTHR42938">
    <property type="entry name" value="FORMATE DEHYDROGENASE 1"/>
    <property type="match status" value="1"/>
</dbReference>
<dbReference type="InterPro" id="IPR036291">
    <property type="entry name" value="NAD(P)-bd_dom_sf"/>
</dbReference>
<proteinExistence type="inferred from homology"/>
<dbReference type="GO" id="GO:0046983">
    <property type="term" value="F:protein dimerization activity"/>
    <property type="evidence" value="ECO:0007669"/>
    <property type="project" value="InterPro"/>
</dbReference>
<evidence type="ECO:0000256" key="4">
    <source>
        <dbReference type="ARBA" id="ARBA00023096"/>
    </source>
</evidence>
<feature type="active site" evidence="5">
    <location>
        <position position="206"/>
    </location>
</feature>
<keyword evidence="1 5" id="KW-0963">Cytoplasm</keyword>
<dbReference type="Pfam" id="PF00389">
    <property type="entry name" value="2-Hacid_dh"/>
    <property type="match status" value="1"/>
</dbReference>
<dbReference type="GO" id="GO:0005829">
    <property type="term" value="C:cytosol"/>
    <property type="evidence" value="ECO:0007669"/>
    <property type="project" value="TreeGrafter"/>
</dbReference>
<dbReference type="SUPFAM" id="SSF51735">
    <property type="entry name" value="NAD(P)-binding Rossmann-fold domains"/>
    <property type="match status" value="1"/>
</dbReference>
<sequence>MRVVADENIPAVEALLADQVTVRRLPGRDIRRGHLVDADALLVRSVTRVDAALLQGTSVKFVGTATAGTDHIDQAWLDTAGIRFVNAPGANANSVVEYVLCAIAEVDDYLERLLAGARVGIVGYGHVGKALAARFDALGIQHLAYDPWLDAGEIASLAPLDDVLRCEVICLHAELTRRQPWPSYHLLDQQRLAQLQQTQLLINASRGAVVDNAALLCRLRAPGAPQVLLDVWEGEPYIRADLLQQVRLGTAHIAGYSLDGKVLATRMLCEALATQNPALAVQDIDPLSPLPLLEIEAGSGPADALRHLLAASYAIGDDDKLLREAILDIDSSAAGDNFDSLRKHYARRRELAGRTVALTAQTKSFSTLVAALGCIAVTRGTEDA</sequence>
<comment type="subcellular location">
    <subcellularLocation>
        <location evidence="5">Cytoplasm</location>
    </subcellularLocation>
</comment>
<feature type="active site" description="Proton donor" evidence="5">
    <location>
        <position position="252"/>
    </location>
</feature>
<keyword evidence="3 5" id="KW-0520">NAD</keyword>
<comment type="pathway">
    <text evidence="5">Cofactor biosynthesis; pyridoxine 5'-phosphate biosynthesis; pyridoxine 5'-phosphate from D-erythrose 4-phosphate: step 2/5.</text>
</comment>
<comment type="similarity">
    <text evidence="5">Belongs to the D-isomer specific 2-hydroxyacid dehydrogenase family. PdxB subfamily.</text>
</comment>
<evidence type="ECO:0000313" key="10">
    <source>
        <dbReference type="Proteomes" id="UP000235005"/>
    </source>
</evidence>
<dbReference type="GO" id="GO:0033711">
    <property type="term" value="F:4-phosphoerythronate dehydrogenase activity"/>
    <property type="evidence" value="ECO:0007669"/>
    <property type="project" value="UniProtKB-EC"/>
</dbReference>
<feature type="active site" evidence="5">
    <location>
        <position position="235"/>
    </location>
</feature>
<dbReference type="UniPathway" id="UPA00244">
    <property type="reaction ID" value="UER00310"/>
</dbReference>
<feature type="domain" description="D-isomer specific 2-hydroxyacid dehydrogenase catalytic" evidence="6">
    <location>
        <begin position="17"/>
        <end position="275"/>
    </location>
</feature>
<comment type="function">
    <text evidence="5">Catalyzes the oxidation of erythronate-4-phosphate to 3-hydroxy-2-oxo-4-phosphonooxybutanoate.</text>
</comment>
<comment type="catalytic activity">
    <reaction evidence="5">
        <text>4-phospho-D-erythronate + NAD(+) = (R)-3-hydroxy-2-oxo-4-phosphooxybutanoate + NADH + H(+)</text>
        <dbReference type="Rhea" id="RHEA:18829"/>
        <dbReference type="ChEBI" id="CHEBI:15378"/>
        <dbReference type="ChEBI" id="CHEBI:57540"/>
        <dbReference type="ChEBI" id="CHEBI:57945"/>
        <dbReference type="ChEBI" id="CHEBI:58538"/>
        <dbReference type="ChEBI" id="CHEBI:58766"/>
        <dbReference type="EC" id="1.1.1.290"/>
    </reaction>
</comment>
<dbReference type="GO" id="GO:0051287">
    <property type="term" value="F:NAD binding"/>
    <property type="evidence" value="ECO:0007669"/>
    <property type="project" value="InterPro"/>
</dbReference>
<evidence type="ECO:0000259" key="7">
    <source>
        <dbReference type="Pfam" id="PF02826"/>
    </source>
</evidence>
<evidence type="ECO:0000256" key="1">
    <source>
        <dbReference type="ARBA" id="ARBA00022490"/>
    </source>
</evidence>
<comment type="subunit">
    <text evidence="5">Homodimer.</text>
</comment>
<dbReference type="OrthoDB" id="9770208at2"/>
<keyword evidence="10" id="KW-1185">Reference proteome</keyword>
<dbReference type="Gene3D" id="3.30.1370.170">
    <property type="match status" value="1"/>
</dbReference>
<gene>
    <name evidence="5" type="primary">pdxB</name>
    <name evidence="9" type="ORF">C0039_11100</name>
</gene>
<dbReference type="SUPFAM" id="SSF52283">
    <property type="entry name" value="Formate/glycerate dehydrogenase catalytic domain-like"/>
    <property type="match status" value="1"/>
</dbReference>
<dbReference type="AlphaFoldDB" id="A0A2N5X2X4"/>
<accession>A0A2N5X2X4</accession>
<dbReference type="CDD" id="cd12158">
    <property type="entry name" value="ErythrP_dh"/>
    <property type="match status" value="1"/>
</dbReference>
<dbReference type="InterPro" id="IPR006139">
    <property type="entry name" value="D-isomer_2_OHA_DH_cat_dom"/>
</dbReference>
<comment type="caution">
    <text evidence="5">Lacks conserved residue(s) required for the propagation of feature annotation.</text>
</comment>
<evidence type="ECO:0000313" key="9">
    <source>
        <dbReference type="EMBL" id="PLW68810.1"/>
    </source>
</evidence>
<dbReference type="RefSeq" id="WP_101518074.1">
    <property type="nucleotide sequence ID" value="NZ_PKUS01000011.1"/>
</dbReference>
<feature type="binding site" evidence="5">
    <location>
        <position position="255"/>
    </location>
    <ligand>
        <name>NAD(+)</name>
        <dbReference type="ChEBI" id="CHEBI:57540"/>
    </ligand>
</feature>
<dbReference type="PANTHER" id="PTHR42938:SF9">
    <property type="entry name" value="FORMATE DEHYDROGENASE 1"/>
    <property type="match status" value="1"/>
</dbReference>
<dbReference type="Pfam" id="PF02826">
    <property type="entry name" value="2-Hacid_dh_C"/>
    <property type="match status" value="1"/>
</dbReference>
<feature type="binding site" evidence="5">
    <location>
        <position position="146"/>
    </location>
    <ligand>
        <name>NAD(+)</name>
        <dbReference type="ChEBI" id="CHEBI:57540"/>
    </ligand>
</feature>
<feature type="binding site" evidence="5">
    <location>
        <position position="66"/>
    </location>
    <ligand>
        <name>substrate</name>
    </ligand>
</feature>
<dbReference type="GO" id="GO:0036001">
    <property type="term" value="P:'de novo' pyridoxal 5'-phosphate biosynthetic process"/>
    <property type="evidence" value="ECO:0007669"/>
    <property type="project" value="TreeGrafter"/>
</dbReference>
<evidence type="ECO:0000256" key="5">
    <source>
        <dbReference type="HAMAP-Rule" id="MF_01825"/>
    </source>
</evidence>
<dbReference type="GO" id="GO:0008615">
    <property type="term" value="P:pyridoxine biosynthetic process"/>
    <property type="evidence" value="ECO:0007669"/>
    <property type="project" value="UniProtKB-UniRule"/>
</dbReference>
<dbReference type="PROSITE" id="PS00671">
    <property type="entry name" value="D_2_HYDROXYACID_DH_3"/>
    <property type="match status" value="1"/>
</dbReference>
<dbReference type="InterPro" id="IPR020921">
    <property type="entry name" value="Erythronate-4-P_DHase"/>
</dbReference>
<feature type="domain" description="D-isomer specific 2-hydroxyacid dehydrogenase NAD-binding" evidence="7">
    <location>
        <begin position="108"/>
        <end position="245"/>
    </location>
</feature>
<dbReference type="EC" id="1.1.1.290" evidence="5"/>
<dbReference type="Pfam" id="PF11890">
    <property type="entry name" value="DUF3410"/>
    <property type="match status" value="1"/>
</dbReference>
<keyword evidence="2 5" id="KW-0560">Oxidoreductase</keyword>
<feature type="binding site" evidence="5">
    <location>
        <begin position="204"/>
        <end position="206"/>
    </location>
    <ligand>
        <name>NAD(+)</name>
        <dbReference type="ChEBI" id="CHEBI:57540"/>
    </ligand>
</feature>
<comment type="caution">
    <text evidence="9">The sequence shown here is derived from an EMBL/GenBank/DDBJ whole genome shotgun (WGS) entry which is preliminary data.</text>
</comment>
<dbReference type="InterPro" id="IPR024531">
    <property type="entry name" value="Erythronate-4-P_DHase_dimer"/>
</dbReference>
<evidence type="ECO:0000256" key="2">
    <source>
        <dbReference type="ARBA" id="ARBA00023002"/>
    </source>
</evidence>
<organism evidence="9 10">
    <name type="scientific">Pseudohalioglobus lutimaris</name>
    <dbReference type="NCBI Taxonomy" id="1737061"/>
    <lineage>
        <taxon>Bacteria</taxon>
        <taxon>Pseudomonadati</taxon>
        <taxon>Pseudomonadota</taxon>
        <taxon>Gammaproteobacteria</taxon>
        <taxon>Cellvibrionales</taxon>
        <taxon>Halieaceae</taxon>
        <taxon>Pseudohalioglobus</taxon>
    </lineage>
</organism>
<feature type="binding site" evidence="5">
    <location>
        <position position="256"/>
    </location>
    <ligand>
        <name>substrate</name>
    </ligand>
</feature>
<reference evidence="9 10" key="1">
    <citation type="submission" date="2018-01" db="EMBL/GenBank/DDBJ databases">
        <title>The draft genome sequence of Halioglobus lutimaris HF004.</title>
        <authorList>
            <person name="Du Z.-J."/>
            <person name="Shi M.-J."/>
        </authorList>
    </citation>
    <scope>NUCLEOTIDE SEQUENCE [LARGE SCALE GENOMIC DNA]</scope>
    <source>
        <strain evidence="9 10">HF004</strain>
    </source>
</reference>
<name>A0A2N5X2X4_9GAMM</name>
<feature type="binding site" evidence="5">
    <location>
        <position position="230"/>
    </location>
    <ligand>
        <name>NAD(+)</name>
        <dbReference type="ChEBI" id="CHEBI:57540"/>
    </ligand>
</feature>
<dbReference type="EMBL" id="PKUS01000011">
    <property type="protein sequence ID" value="PLW68810.1"/>
    <property type="molecule type" value="Genomic_DNA"/>
</dbReference>
<keyword evidence="4 5" id="KW-0664">Pyridoxine biosynthesis</keyword>
<dbReference type="InterPro" id="IPR029753">
    <property type="entry name" value="D-isomer_DH_CS"/>
</dbReference>
<protein>
    <recommendedName>
        <fullName evidence="5">Erythronate-4-phosphate dehydrogenase</fullName>
        <ecNumber evidence="5">1.1.1.290</ecNumber>
    </recommendedName>
</protein>
<dbReference type="HAMAP" id="MF_01825">
    <property type="entry name" value="PdxB"/>
    <property type="match status" value="1"/>
</dbReference>
<dbReference type="Gene3D" id="3.40.50.720">
    <property type="entry name" value="NAD(P)-binding Rossmann-like Domain"/>
    <property type="match status" value="2"/>
</dbReference>
<dbReference type="InterPro" id="IPR006140">
    <property type="entry name" value="D-isomer_DH_NAD-bd"/>
</dbReference>
<evidence type="ECO:0000259" key="8">
    <source>
        <dbReference type="Pfam" id="PF11890"/>
    </source>
</evidence>